<feature type="region of interest" description="Disordered" evidence="1">
    <location>
        <begin position="54"/>
        <end position="76"/>
    </location>
</feature>
<keyword evidence="3" id="KW-1185">Reference proteome</keyword>
<accession>A0A8J8NAA3</accession>
<gene>
    <name evidence="2" type="ORF">FGO68_gene1913</name>
</gene>
<feature type="compositionally biased region" description="Low complexity" evidence="1">
    <location>
        <begin position="55"/>
        <end position="76"/>
    </location>
</feature>
<evidence type="ECO:0000313" key="3">
    <source>
        <dbReference type="Proteomes" id="UP000785679"/>
    </source>
</evidence>
<dbReference type="Proteomes" id="UP000785679">
    <property type="component" value="Unassembled WGS sequence"/>
</dbReference>
<dbReference type="EMBL" id="RRYP01031360">
    <property type="protein sequence ID" value="TNV70979.1"/>
    <property type="molecule type" value="Genomic_DNA"/>
</dbReference>
<comment type="caution">
    <text evidence="2">The sequence shown here is derived from an EMBL/GenBank/DDBJ whole genome shotgun (WGS) entry which is preliminary data.</text>
</comment>
<sequence>MQSCQGRNQIQSSNLQRSHRQLVQQPSLVAESQAAQWFLLTSCRRCPPRQPLRTCPQPLAASPSPASACASSHQPP</sequence>
<name>A0A8J8NAA3_HALGN</name>
<organism evidence="2 3">
    <name type="scientific">Halteria grandinella</name>
    <dbReference type="NCBI Taxonomy" id="5974"/>
    <lineage>
        <taxon>Eukaryota</taxon>
        <taxon>Sar</taxon>
        <taxon>Alveolata</taxon>
        <taxon>Ciliophora</taxon>
        <taxon>Intramacronucleata</taxon>
        <taxon>Spirotrichea</taxon>
        <taxon>Stichotrichia</taxon>
        <taxon>Sporadotrichida</taxon>
        <taxon>Halteriidae</taxon>
        <taxon>Halteria</taxon>
    </lineage>
</organism>
<proteinExistence type="predicted"/>
<feature type="region of interest" description="Disordered" evidence="1">
    <location>
        <begin position="1"/>
        <end position="24"/>
    </location>
</feature>
<protein>
    <submittedName>
        <fullName evidence="2">Uncharacterized protein</fullName>
    </submittedName>
</protein>
<evidence type="ECO:0000313" key="2">
    <source>
        <dbReference type="EMBL" id="TNV70979.1"/>
    </source>
</evidence>
<reference evidence="2" key="1">
    <citation type="submission" date="2019-06" db="EMBL/GenBank/DDBJ databases">
        <authorList>
            <person name="Zheng W."/>
        </authorList>
    </citation>
    <scope>NUCLEOTIDE SEQUENCE</scope>
    <source>
        <strain evidence="2">QDHG01</strain>
    </source>
</reference>
<dbReference type="AlphaFoldDB" id="A0A8J8NAA3"/>
<evidence type="ECO:0000256" key="1">
    <source>
        <dbReference type="SAM" id="MobiDB-lite"/>
    </source>
</evidence>